<name>A0ABS8T393_DATST</name>
<evidence type="ECO:0000313" key="2">
    <source>
        <dbReference type="Proteomes" id="UP000823775"/>
    </source>
</evidence>
<accession>A0ABS8T393</accession>
<sequence length="104" mass="11970">MEIYLRVLQRANQNAKSGEGVQGRVLSTLTFVKCIDDHSKSTCNSRCNGPMENNCSLEHPCYYWITDEKGSEESPFMYQGEESKLQRILVNATVPVNWCFHHNR</sequence>
<proteinExistence type="predicted"/>
<dbReference type="EMBL" id="JACEIK010001089">
    <property type="protein sequence ID" value="MCD7465847.1"/>
    <property type="molecule type" value="Genomic_DNA"/>
</dbReference>
<gene>
    <name evidence="1" type="ORF">HAX54_002024</name>
</gene>
<protein>
    <submittedName>
        <fullName evidence="1">Uncharacterized protein</fullName>
    </submittedName>
</protein>
<dbReference type="Proteomes" id="UP000823775">
    <property type="component" value="Unassembled WGS sequence"/>
</dbReference>
<organism evidence="1 2">
    <name type="scientific">Datura stramonium</name>
    <name type="common">Jimsonweed</name>
    <name type="synonym">Common thornapple</name>
    <dbReference type="NCBI Taxonomy" id="4076"/>
    <lineage>
        <taxon>Eukaryota</taxon>
        <taxon>Viridiplantae</taxon>
        <taxon>Streptophyta</taxon>
        <taxon>Embryophyta</taxon>
        <taxon>Tracheophyta</taxon>
        <taxon>Spermatophyta</taxon>
        <taxon>Magnoliopsida</taxon>
        <taxon>eudicotyledons</taxon>
        <taxon>Gunneridae</taxon>
        <taxon>Pentapetalae</taxon>
        <taxon>asterids</taxon>
        <taxon>lamiids</taxon>
        <taxon>Solanales</taxon>
        <taxon>Solanaceae</taxon>
        <taxon>Solanoideae</taxon>
        <taxon>Datureae</taxon>
        <taxon>Datura</taxon>
    </lineage>
</organism>
<reference evidence="1 2" key="1">
    <citation type="journal article" date="2021" name="BMC Genomics">
        <title>Datura genome reveals duplications of psychoactive alkaloid biosynthetic genes and high mutation rate following tissue culture.</title>
        <authorList>
            <person name="Rajewski A."/>
            <person name="Carter-House D."/>
            <person name="Stajich J."/>
            <person name="Litt A."/>
        </authorList>
    </citation>
    <scope>NUCLEOTIDE SEQUENCE [LARGE SCALE GENOMIC DNA]</scope>
    <source>
        <strain evidence="1">AR-01</strain>
    </source>
</reference>
<comment type="caution">
    <text evidence="1">The sequence shown here is derived from an EMBL/GenBank/DDBJ whole genome shotgun (WGS) entry which is preliminary data.</text>
</comment>
<evidence type="ECO:0000313" key="1">
    <source>
        <dbReference type="EMBL" id="MCD7465847.1"/>
    </source>
</evidence>
<keyword evidence="2" id="KW-1185">Reference proteome</keyword>